<dbReference type="AlphaFoldDB" id="A0A317E2I7"/>
<dbReference type="OrthoDB" id="7579938at2"/>
<proteinExistence type="predicted"/>
<sequence>MTQARRYKYPLHLPESLKETAMRLAMEDGVSLNQWIVSAVAQKIGAVETARDFLAMRAGTAKRGDLTGLLDRAPDVVPAPDDTVKR</sequence>
<dbReference type="RefSeq" id="WP_109921268.1">
    <property type="nucleotide sequence ID" value="NZ_QGLF01000003.1"/>
</dbReference>
<keyword evidence="2" id="KW-1185">Reference proteome</keyword>
<evidence type="ECO:0000313" key="1">
    <source>
        <dbReference type="EMBL" id="PWR20624.1"/>
    </source>
</evidence>
<name>A0A317E2I7_9PROT</name>
<gene>
    <name evidence="1" type="ORF">DKG75_11500</name>
</gene>
<dbReference type="InterPro" id="IPR010985">
    <property type="entry name" value="Ribbon_hlx_hlx"/>
</dbReference>
<evidence type="ECO:0000313" key="2">
    <source>
        <dbReference type="Proteomes" id="UP000246077"/>
    </source>
</evidence>
<protein>
    <submittedName>
        <fullName evidence="1">Pilus assembly protein HicB</fullName>
    </submittedName>
</protein>
<reference evidence="2" key="1">
    <citation type="submission" date="2018-05" db="EMBL/GenBank/DDBJ databases">
        <title>Zavarzinia sp. HR-AS.</title>
        <authorList>
            <person name="Lee Y."/>
            <person name="Jeon C.O."/>
        </authorList>
    </citation>
    <scope>NUCLEOTIDE SEQUENCE [LARGE SCALE GENOMIC DNA]</scope>
    <source>
        <strain evidence="2">DSM 1231</strain>
    </source>
</reference>
<dbReference type="GO" id="GO:0006355">
    <property type="term" value="P:regulation of DNA-templated transcription"/>
    <property type="evidence" value="ECO:0007669"/>
    <property type="project" value="InterPro"/>
</dbReference>
<dbReference type="EMBL" id="QGLF01000003">
    <property type="protein sequence ID" value="PWR20624.1"/>
    <property type="molecule type" value="Genomic_DNA"/>
</dbReference>
<dbReference type="Proteomes" id="UP000246077">
    <property type="component" value="Unassembled WGS sequence"/>
</dbReference>
<accession>A0A317E2I7</accession>
<dbReference type="SUPFAM" id="SSF47598">
    <property type="entry name" value="Ribbon-helix-helix"/>
    <property type="match status" value="1"/>
</dbReference>
<comment type="caution">
    <text evidence="1">The sequence shown here is derived from an EMBL/GenBank/DDBJ whole genome shotgun (WGS) entry which is preliminary data.</text>
</comment>
<organism evidence="1 2">
    <name type="scientific">Zavarzinia compransoris</name>
    <dbReference type="NCBI Taxonomy" id="1264899"/>
    <lineage>
        <taxon>Bacteria</taxon>
        <taxon>Pseudomonadati</taxon>
        <taxon>Pseudomonadota</taxon>
        <taxon>Alphaproteobacteria</taxon>
        <taxon>Rhodospirillales</taxon>
        <taxon>Zavarziniaceae</taxon>
        <taxon>Zavarzinia</taxon>
    </lineage>
</organism>